<keyword evidence="2" id="KW-1185">Reference proteome</keyword>
<proteinExistence type="predicted"/>
<gene>
    <name evidence="1" type="ORF">SAMN05421790_101664</name>
</gene>
<organism evidence="1 2">
    <name type="scientific">Kroppenstedtia eburnea</name>
    <dbReference type="NCBI Taxonomy" id="714067"/>
    <lineage>
        <taxon>Bacteria</taxon>
        <taxon>Bacillati</taxon>
        <taxon>Bacillota</taxon>
        <taxon>Bacilli</taxon>
        <taxon>Bacillales</taxon>
        <taxon>Thermoactinomycetaceae</taxon>
        <taxon>Kroppenstedtia</taxon>
    </lineage>
</organism>
<protein>
    <submittedName>
        <fullName evidence="1">Uncharacterized protein</fullName>
    </submittedName>
</protein>
<accession>A0A1N7J3C3</accession>
<evidence type="ECO:0000313" key="1">
    <source>
        <dbReference type="EMBL" id="SIS43721.1"/>
    </source>
</evidence>
<dbReference type="Proteomes" id="UP000186795">
    <property type="component" value="Unassembled WGS sequence"/>
</dbReference>
<reference evidence="2" key="1">
    <citation type="submission" date="2017-01" db="EMBL/GenBank/DDBJ databases">
        <authorList>
            <person name="Varghese N."/>
            <person name="Submissions S."/>
        </authorList>
    </citation>
    <scope>NUCLEOTIDE SEQUENCE [LARGE SCALE GENOMIC DNA]</scope>
    <source>
        <strain evidence="2">DSM 45196</strain>
    </source>
</reference>
<dbReference type="EMBL" id="FTOD01000001">
    <property type="protein sequence ID" value="SIS43721.1"/>
    <property type="molecule type" value="Genomic_DNA"/>
</dbReference>
<name>A0A1N7J3C3_9BACL</name>
<sequence>MECGINRWIPIPRIKARLKRALKGGRPFGLEKDPLGPITVKGEPAAHIQKVF</sequence>
<evidence type="ECO:0000313" key="2">
    <source>
        <dbReference type="Proteomes" id="UP000186795"/>
    </source>
</evidence>
<dbReference type="AlphaFoldDB" id="A0A1N7J3C3"/>